<feature type="signal peptide" evidence="1">
    <location>
        <begin position="1"/>
        <end position="26"/>
    </location>
</feature>
<evidence type="ECO:0000313" key="2">
    <source>
        <dbReference type="EMBL" id="MBE7702114.1"/>
    </source>
</evidence>
<organism evidence="2 3">
    <name type="scientific">Oerskovia douganii</name>
    <dbReference type="NCBI Taxonomy" id="2762210"/>
    <lineage>
        <taxon>Bacteria</taxon>
        <taxon>Bacillati</taxon>
        <taxon>Actinomycetota</taxon>
        <taxon>Actinomycetes</taxon>
        <taxon>Micrococcales</taxon>
        <taxon>Cellulomonadaceae</taxon>
        <taxon>Oerskovia</taxon>
    </lineage>
</organism>
<keyword evidence="1" id="KW-0732">Signal</keyword>
<proteinExistence type="predicted"/>
<dbReference type="PROSITE" id="PS51257">
    <property type="entry name" value="PROKAR_LIPOPROTEIN"/>
    <property type="match status" value="1"/>
</dbReference>
<reference evidence="2 3" key="1">
    <citation type="submission" date="2020-08" db="EMBL/GenBank/DDBJ databases">
        <title>A Genomic Blueprint of the Chicken Gut Microbiome.</title>
        <authorList>
            <person name="Gilroy R."/>
            <person name="Ravi A."/>
            <person name="Getino M."/>
            <person name="Pursley I."/>
            <person name="Horton D.L."/>
            <person name="Alikhan N.-F."/>
            <person name="Baker D."/>
            <person name="Gharbi K."/>
            <person name="Hall N."/>
            <person name="Watson M."/>
            <person name="Adriaenssens E.M."/>
            <person name="Foster-Nyarko E."/>
            <person name="Jarju S."/>
            <person name="Secka A."/>
            <person name="Antonio M."/>
            <person name="Oren A."/>
            <person name="Chaudhuri R."/>
            <person name="La Ragione R.M."/>
            <person name="Hildebrand F."/>
            <person name="Pallen M.J."/>
        </authorList>
    </citation>
    <scope>NUCLEOTIDE SEQUENCE [LARGE SCALE GENOMIC DNA]</scope>
    <source>
        <strain evidence="2 3">Sa1BUA8</strain>
    </source>
</reference>
<evidence type="ECO:0000256" key="1">
    <source>
        <dbReference type="SAM" id="SignalP"/>
    </source>
</evidence>
<evidence type="ECO:0008006" key="4">
    <source>
        <dbReference type="Google" id="ProtNLM"/>
    </source>
</evidence>
<dbReference type="RefSeq" id="WP_193721325.1">
    <property type="nucleotide sequence ID" value="NZ_JACSPN010000033.1"/>
</dbReference>
<accession>A0A9D5Z1C0</accession>
<comment type="caution">
    <text evidence="2">The sequence shown here is derived from an EMBL/GenBank/DDBJ whole genome shotgun (WGS) entry which is preliminary data.</text>
</comment>
<feature type="chain" id="PRO_5038592247" description="Lipoprotein" evidence="1">
    <location>
        <begin position="27"/>
        <end position="204"/>
    </location>
</feature>
<dbReference type="EMBL" id="JACSPN010000033">
    <property type="protein sequence ID" value="MBE7702114.1"/>
    <property type="molecule type" value="Genomic_DNA"/>
</dbReference>
<evidence type="ECO:0000313" key="3">
    <source>
        <dbReference type="Proteomes" id="UP000822993"/>
    </source>
</evidence>
<dbReference type="AlphaFoldDB" id="A0A9D5Z1C0"/>
<sequence>MKRPVRRRAGLALAASALVIALLVSCAVRDDAEAPAAGPVGVQVAETLAVSTGETIAVEDVGRLPAGQRAYVLPDATRVVVATAEPLPRAVRAYVQGQVDHVIQDPGVPGRITTNRSLIVDTAQGIANRVGVQTGKRIVFVYPLIGGCPASSEPYRGWAHTAVTLYDTFPCDVLPTREEAEARVAETVAAQPDPERYEVFVHQE</sequence>
<keyword evidence="3" id="KW-1185">Reference proteome</keyword>
<gene>
    <name evidence="2" type="ORF">H9623_17625</name>
</gene>
<name>A0A9D5Z1C0_9CELL</name>
<protein>
    <recommendedName>
        <fullName evidence="4">Lipoprotein</fullName>
    </recommendedName>
</protein>
<dbReference type="Proteomes" id="UP000822993">
    <property type="component" value="Unassembled WGS sequence"/>
</dbReference>